<gene>
    <name evidence="1" type="ORF">ACFQ03_05835</name>
</gene>
<proteinExistence type="predicted"/>
<dbReference type="EMBL" id="JBHTIU010000021">
    <property type="protein sequence ID" value="MFD0868662.1"/>
    <property type="molecule type" value="Genomic_DNA"/>
</dbReference>
<evidence type="ECO:0000313" key="1">
    <source>
        <dbReference type="EMBL" id="MFD0868662.1"/>
    </source>
</evidence>
<protein>
    <submittedName>
        <fullName evidence="1">Uncharacterized protein</fullName>
    </submittedName>
</protein>
<sequence length="67" mass="7912">MVVRRANIAEWVNDKEIKISPNPSEESFLAFIKQKRVSKKLMQEMDIAEAFSQTEWVDQEVIFRGRL</sequence>
<accession>A0ABW3D5P1</accession>
<reference evidence="2" key="1">
    <citation type="journal article" date="2019" name="Int. J. Syst. Evol. Microbiol.">
        <title>The Global Catalogue of Microorganisms (GCM) 10K type strain sequencing project: providing services to taxonomists for standard genome sequencing and annotation.</title>
        <authorList>
            <consortium name="The Broad Institute Genomics Platform"/>
            <consortium name="The Broad Institute Genome Sequencing Center for Infectious Disease"/>
            <person name="Wu L."/>
            <person name="Ma J."/>
        </authorList>
    </citation>
    <scope>NUCLEOTIDE SEQUENCE [LARGE SCALE GENOMIC DNA]</scope>
    <source>
        <strain evidence="2">CCUG 57263</strain>
    </source>
</reference>
<keyword evidence="2" id="KW-1185">Reference proteome</keyword>
<organism evidence="1 2">
    <name type="scientific">Paenibacillus residui</name>
    <dbReference type="NCBI Taxonomy" id="629724"/>
    <lineage>
        <taxon>Bacteria</taxon>
        <taxon>Bacillati</taxon>
        <taxon>Bacillota</taxon>
        <taxon>Bacilli</taxon>
        <taxon>Bacillales</taxon>
        <taxon>Paenibacillaceae</taxon>
        <taxon>Paenibacillus</taxon>
    </lineage>
</organism>
<comment type="caution">
    <text evidence="1">The sequence shown here is derived from an EMBL/GenBank/DDBJ whole genome shotgun (WGS) entry which is preliminary data.</text>
</comment>
<name>A0ABW3D5P1_9BACL</name>
<evidence type="ECO:0000313" key="2">
    <source>
        <dbReference type="Proteomes" id="UP001597120"/>
    </source>
</evidence>
<dbReference type="RefSeq" id="WP_379286732.1">
    <property type="nucleotide sequence ID" value="NZ_JBHTIU010000021.1"/>
</dbReference>
<dbReference type="Proteomes" id="UP001597120">
    <property type="component" value="Unassembled WGS sequence"/>
</dbReference>